<sequence length="74" mass="8482">MTAYQLALKVHEVDPDLIVEFGKKLGDADGARRDSLARYLANQPSRRIKKYGSHFRVEDAFPSNEVARQRQPPR</sequence>
<gene>
    <name evidence="1" type="ORF">SAMN05216195_110213</name>
</gene>
<dbReference type="Proteomes" id="UP000199028">
    <property type="component" value="Unassembled WGS sequence"/>
</dbReference>
<evidence type="ECO:0000313" key="2">
    <source>
        <dbReference type="Proteomes" id="UP000199028"/>
    </source>
</evidence>
<evidence type="ECO:0000313" key="1">
    <source>
        <dbReference type="EMBL" id="SES23470.1"/>
    </source>
</evidence>
<organism evidence="1 2">
    <name type="scientific">Lentzea flaviverrucosa</name>
    <dbReference type="NCBI Taxonomy" id="200379"/>
    <lineage>
        <taxon>Bacteria</taxon>
        <taxon>Bacillati</taxon>
        <taxon>Actinomycetota</taxon>
        <taxon>Actinomycetes</taxon>
        <taxon>Pseudonocardiales</taxon>
        <taxon>Pseudonocardiaceae</taxon>
        <taxon>Lentzea</taxon>
    </lineage>
</organism>
<protein>
    <submittedName>
        <fullName evidence="1">Uncharacterized protein</fullName>
    </submittedName>
</protein>
<dbReference type="EMBL" id="FOFT01000010">
    <property type="protein sequence ID" value="SES23470.1"/>
    <property type="molecule type" value="Genomic_DNA"/>
</dbReference>
<proteinExistence type="predicted"/>
<dbReference type="AlphaFoldDB" id="A0A1H9VNV5"/>
<keyword evidence="2" id="KW-1185">Reference proteome</keyword>
<accession>A0A1H9VNV5</accession>
<reference evidence="2" key="1">
    <citation type="submission" date="2016-10" db="EMBL/GenBank/DDBJ databases">
        <authorList>
            <person name="Varghese N."/>
            <person name="Submissions S."/>
        </authorList>
    </citation>
    <scope>NUCLEOTIDE SEQUENCE [LARGE SCALE GENOMIC DNA]</scope>
    <source>
        <strain evidence="2">CGMCC 4.578</strain>
    </source>
</reference>
<dbReference type="RefSeq" id="WP_090068375.1">
    <property type="nucleotide sequence ID" value="NZ_FOFT01000010.1"/>
</dbReference>
<name>A0A1H9VNV5_9PSEU</name>